<dbReference type="AlphaFoldDB" id="A0A168REW3"/>
<dbReference type="STRING" id="29557.MGALLINA_03500"/>
<dbReference type="Proteomes" id="UP000076983">
    <property type="component" value="Unassembled WGS sequence"/>
</dbReference>
<evidence type="ECO:0000313" key="2">
    <source>
        <dbReference type="EMBL" id="OAB48910.1"/>
    </source>
</evidence>
<keyword evidence="3" id="KW-1185">Reference proteome</keyword>
<dbReference type="PATRIC" id="fig|29557.3.peg.338"/>
<keyword evidence="1" id="KW-0472">Membrane</keyword>
<evidence type="ECO:0000256" key="1">
    <source>
        <dbReference type="SAM" id="Phobius"/>
    </source>
</evidence>
<feature type="transmembrane region" description="Helical" evidence="1">
    <location>
        <begin position="74"/>
        <end position="97"/>
    </location>
</feature>
<feature type="transmembrane region" description="Helical" evidence="1">
    <location>
        <begin position="36"/>
        <end position="53"/>
    </location>
</feature>
<dbReference type="RefSeq" id="WP_063626141.1">
    <property type="nucleotide sequence ID" value="NZ_LVLH01000031.1"/>
</dbReference>
<accession>A0A168REW3</accession>
<dbReference type="EMBL" id="LVLH01000031">
    <property type="protein sequence ID" value="OAB48910.1"/>
    <property type="molecule type" value="Genomic_DNA"/>
</dbReference>
<organism evidence="2 3">
    <name type="scientific">Mycoplasmopsis gallinarum</name>
    <dbReference type="NCBI Taxonomy" id="29557"/>
    <lineage>
        <taxon>Bacteria</taxon>
        <taxon>Bacillati</taxon>
        <taxon>Mycoplasmatota</taxon>
        <taxon>Mycoplasmoidales</taxon>
        <taxon>Metamycoplasmataceae</taxon>
        <taxon>Mycoplasmopsis</taxon>
    </lineage>
</organism>
<name>A0A168REW3_9BACT</name>
<gene>
    <name evidence="2" type="ORF">MGALLINA_03500</name>
</gene>
<proteinExistence type="predicted"/>
<keyword evidence="1" id="KW-0812">Transmembrane</keyword>
<evidence type="ECO:0000313" key="3">
    <source>
        <dbReference type="Proteomes" id="UP000076983"/>
    </source>
</evidence>
<feature type="transmembrane region" description="Helical" evidence="1">
    <location>
        <begin position="117"/>
        <end position="138"/>
    </location>
</feature>
<sequence>MEYQFANKVVKIYLIWTLIWAVIFGSFYFLLDESLVLGFLIGAALAYVIFNLKQMTLNWVLNQKKFRFKLNSRFLLIFFINMLIIATILYLLLWINLNSLNNPYKETIYRLTLYPSNIFTFTFGLLSWNLAILIASFIKKTKERSFNDTVNRTY</sequence>
<feature type="transmembrane region" description="Helical" evidence="1">
    <location>
        <begin position="12"/>
        <end position="30"/>
    </location>
</feature>
<reference evidence="2 3" key="1">
    <citation type="submission" date="2016-03" db="EMBL/GenBank/DDBJ databases">
        <title>Genome sequence of Mycoplasma gallinarum strain Mgn_IPT.</title>
        <authorList>
            <person name="Yacoub E."/>
            <person name="Sirand-Pugnet P."/>
            <person name="Barre A."/>
            <person name="Maurier F."/>
            <person name="Blanchard A."/>
            <person name="Ben Abdelmoumen B.M."/>
        </authorList>
    </citation>
    <scope>NUCLEOTIDE SEQUENCE [LARGE SCALE GENOMIC DNA]</scope>
    <source>
        <strain evidence="2 3">Mgn_IPT</strain>
    </source>
</reference>
<keyword evidence="1" id="KW-1133">Transmembrane helix</keyword>
<protein>
    <submittedName>
        <fullName evidence="2">Uncharacterized protein</fullName>
    </submittedName>
</protein>
<comment type="caution">
    <text evidence="2">The sequence shown here is derived from an EMBL/GenBank/DDBJ whole genome shotgun (WGS) entry which is preliminary data.</text>
</comment>